<keyword evidence="1" id="KW-0472">Membrane</keyword>
<proteinExistence type="predicted"/>
<evidence type="ECO:0000256" key="1">
    <source>
        <dbReference type="SAM" id="Phobius"/>
    </source>
</evidence>
<keyword evidence="1" id="KW-0812">Transmembrane</keyword>
<evidence type="ECO:0000313" key="2">
    <source>
        <dbReference type="EMBL" id="SVD81184.1"/>
    </source>
</evidence>
<reference evidence="2" key="1">
    <citation type="submission" date="2018-05" db="EMBL/GenBank/DDBJ databases">
        <authorList>
            <person name="Lanie J.A."/>
            <person name="Ng W.-L."/>
            <person name="Kazmierczak K.M."/>
            <person name="Andrzejewski T.M."/>
            <person name="Davidsen T.M."/>
            <person name="Wayne K.J."/>
            <person name="Tettelin H."/>
            <person name="Glass J.I."/>
            <person name="Rusch D."/>
            <person name="Podicherti R."/>
            <person name="Tsui H.-C.T."/>
            <person name="Winkler M.E."/>
        </authorList>
    </citation>
    <scope>NUCLEOTIDE SEQUENCE</scope>
</reference>
<keyword evidence="1" id="KW-1133">Transmembrane helix</keyword>
<name>A0A382YD73_9ZZZZ</name>
<accession>A0A382YD73</accession>
<feature type="transmembrane region" description="Helical" evidence="1">
    <location>
        <begin position="24"/>
        <end position="44"/>
    </location>
</feature>
<organism evidence="2">
    <name type="scientific">marine metagenome</name>
    <dbReference type="NCBI Taxonomy" id="408172"/>
    <lineage>
        <taxon>unclassified sequences</taxon>
        <taxon>metagenomes</taxon>
        <taxon>ecological metagenomes</taxon>
    </lineage>
</organism>
<feature type="transmembrane region" description="Helical" evidence="1">
    <location>
        <begin position="80"/>
        <end position="100"/>
    </location>
</feature>
<protein>
    <submittedName>
        <fullName evidence="2">Uncharacterized protein</fullName>
    </submittedName>
</protein>
<dbReference type="AlphaFoldDB" id="A0A382YD73"/>
<sequence length="108" mass="11787">CVTYVSLFIGIGIGKSYGVLGDNAIFFGFAASIAIAITMSIRLYKEIRDGKLSIQQGNFLGFEPEDTLYIVGPIAWLDGLTPFLIAAGIGAPIFLLWVIWDFFRSGMD</sequence>
<gene>
    <name evidence="2" type="ORF">METZ01_LOCUS434038</name>
</gene>
<dbReference type="EMBL" id="UINC01174850">
    <property type="protein sequence ID" value="SVD81184.1"/>
    <property type="molecule type" value="Genomic_DNA"/>
</dbReference>
<feature type="non-terminal residue" evidence="2">
    <location>
        <position position="1"/>
    </location>
</feature>